<evidence type="ECO:0000313" key="4">
    <source>
        <dbReference type="Proteomes" id="UP000319671"/>
    </source>
</evidence>
<dbReference type="PANTHER" id="PTHR46558">
    <property type="entry name" value="TRACRIPTIONAL REGULATORY PROTEIN-RELATED-RELATED"/>
    <property type="match status" value="1"/>
</dbReference>
<dbReference type="SUPFAM" id="SSF47413">
    <property type="entry name" value="lambda repressor-like DNA-binding domains"/>
    <property type="match status" value="1"/>
</dbReference>
<dbReference type="PROSITE" id="PS50943">
    <property type="entry name" value="HTH_CROC1"/>
    <property type="match status" value="1"/>
</dbReference>
<dbReference type="InterPro" id="IPR001387">
    <property type="entry name" value="Cro/C1-type_HTH"/>
</dbReference>
<reference evidence="3 4" key="1">
    <citation type="submission" date="2019-06" db="EMBL/GenBank/DDBJ databases">
        <title>Sorghum-associated microbial communities from plants grown in Nebraska, USA.</title>
        <authorList>
            <person name="Schachtman D."/>
        </authorList>
    </citation>
    <scope>NUCLEOTIDE SEQUENCE [LARGE SCALE GENOMIC DNA]</scope>
    <source>
        <strain evidence="3 4">2482</strain>
    </source>
</reference>
<dbReference type="InterPro" id="IPR010982">
    <property type="entry name" value="Lambda_DNA-bd_dom_sf"/>
</dbReference>
<evidence type="ECO:0000259" key="2">
    <source>
        <dbReference type="PROSITE" id="PS50943"/>
    </source>
</evidence>
<evidence type="ECO:0000313" key="3">
    <source>
        <dbReference type="EMBL" id="TWD99397.1"/>
    </source>
</evidence>
<proteinExistence type="predicted"/>
<dbReference type="Pfam" id="PF01381">
    <property type="entry name" value="HTH_3"/>
    <property type="match status" value="1"/>
</dbReference>
<dbReference type="PANTHER" id="PTHR46558:SF4">
    <property type="entry name" value="DNA-BIDING PHAGE PROTEIN"/>
    <property type="match status" value="1"/>
</dbReference>
<dbReference type="GO" id="GO:0003677">
    <property type="term" value="F:DNA binding"/>
    <property type="evidence" value="ECO:0007669"/>
    <property type="project" value="UniProtKB-KW"/>
</dbReference>
<feature type="domain" description="HTH cro/C1-type" evidence="2">
    <location>
        <begin position="7"/>
        <end position="61"/>
    </location>
</feature>
<dbReference type="Gene3D" id="1.10.260.40">
    <property type="entry name" value="lambda repressor-like DNA-binding domains"/>
    <property type="match status" value="1"/>
</dbReference>
<accession>A0A561D803</accession>
<organism evidence="3 4">
    <name type="scientific">Neobacillus bataviensis</name>
    <dbReference type="NCBI Taxonomy" id="220685"/>
    <lineage>
        <taxon>Bacteria</taxon>
        <taxon>Bacillati</taxon>
        <taxon>Bacillota</taxon>
        <taxon>Bacilli</taxon>
        <taxon>Bacillales</taxon>
        <taxon>Bacillaceae</taxon>
        <taxon>Neobacillus</taxon>
    </lineage>
</organism>
<evidence type="ECO:0000256" key="1">
    <source>
        <dbReference type="ARBA" id="ARBA00023125"/>
    </source>
</evidence>
<dbReference type="RefSeq" id="WP_144565972.1">
    <property type="nucleotide sequence ID" value="NZ_VIVN01000007.1"/>
</dbReference>
<dbReference type="CDD" id="cd00093">
    <property type="entry name" value="HTH_XRE"/>
    <property type="match status" value="1"/>
</dbReference>
<dbReference type="Proteomes" id="UP000319671">
    <property type="component" value="Unassembled WGS sequence"/>
</dbReference>
<dbReference type="EMBL" id="VIVN01000007">
    <property type="protein sequence ID" value="TWD99397.1"/>
    <property type="molecule type" value="Genomic_DNA"/>
</dbReference>
<keyword evidence="1" id="KW-0238">DNA-binding</keyword>
<sequence>MALSEKLRELRDKQNWSQETLADMMKMHRSTISRYETGKAIPNYQTVIRFAEIYKGEKEYLVDELNQLLPNVEAPGFVLKEKLEDPDIGMILQLLQDEPDLKKALVELHLMHPKRKIFYYDAITTFIRVNKMQDKM</sequence>
<dbReference type="AlphaFoldDB" id="A0A561D803"/>
<dbReference type="SMART" id="SM00530">
    <property type="entry name" value="HTH_XRE"/>
    <property type="match status" value="1"/>
</dbReference>
<name>A0A561D803_9BACI</name>
<gene>
    <name evidence="3" type="ORF">FB550_10732</name>
</gene>
<protein>
    <submittedName>
        <fullName evidence="3">Helix-turn-helix protein</fullName>
    </submittedName>
</protein>
<comment type="caution">
    <text evidence="3">The sequence shown here is derived from an EMBL/GenBank/DDBJ whole genome shotgun (WGS) entry which is preliminary data.</text>
</comment>
<keyword evidence="4" id="KW-1185">Reference proteome</keyword>